<sequence>MTDSNDMLRRAQGCLFGQLIGDALGARYEFKSDSQVAAMVDEDRENNGFLPILGGGPFNMKPGQVTDDSEMALSLARSLVDLKKFSAPDIAASYVAWIQSNPPDRGITTEHALLGKGESQKVGPDFRMALSKEQKERLWEEVKKRVHEWNANSLSNGALMRISPLGIATTRWNDERRIRRCVDEDVGMTHCHDLVKETVFAYVMAIRFLIKGESTEDAFNAALNSVHSRWARQCLLDSKKHANPVKLTDGREIYGDKEKIGFIGVALQGAFHELLHANTFAEGVERAVLRGGDTDTNGCIAAALLGAKFGEDGIPEEWKKSVKKAKRRDPTYSHLKTDDAKDLARRLLEEVEECD</sequence>
<feature type="binding site" evidence="12">
    <location>
        <position position="296"/>
    </location>
    <ligand>
        <name>Mg(2+)</name>
        <dbReference type="ChEBI" id="CHEBI:18420"/>
        <label>1</label>
    </ligand>
</feature>
<dbReference type="AlphaFoldDB" id="A0A4U5ND39"/>
<comment type="caution">
    <text evidence="13">The sequence shown here is derived from an EMBL/GenBank/DDBJ whole genome shotgun (WGS) entry which is preliminary data.</text>
</comment>
<evidence type="ECO:0000256" key="11">
    <source>
        <dbReference type="ARBA" id="ARBA00049015"/>
    </source>
</evidence>
<keyword evidence="14" id="KW-1185">Reference proteome</keyword>
<dbReference type="Pfam" id="PF03747">
    <property type="entry name" value="ADP_ribosyl_GH"/>
    <property type="match status" value="1"/>
</dbReference>
<reference evidence="13 14" key="2">
    <citation type="journal article" date="2019" name="G3 (Bethesda)">
        <title>Hybrid Assembly of the Genome of the Entomopathogenic Nematode Steinernema carpocapsae Identifies the X-Chromosome.</title>
        <authorList>
            <person name="Serra L."/>
            <person name="Macchietto M."/>
            <person name="Macias-Munoz A."/>
            <person name="McGill C.J."/>
            <person name="Rodriguez I.M."/>
            <person name="Rodriguez B."/>
            <person name="Murad R."/>
            <person name="Mortazavi A."/>
        </authorList>
    </citation>
    <scope>NUCLEOTIDE SEQUENCE [LARGE SCALE GENOMIC DNA]</scope>
    <source>
        <strain evidence="13 14">ALL</strain>
    </source>
</reference>
<evidence type="ECO:0000256" key="8">
    <source>
        <dbReference type="ARBA" id="ARBA00042850"/>
    </source>
</evidence>
<dbReference type="Gene3D" id="1.10.4080.10">
    <property type="entry name" value="ADP-ribosylation/Crystallin J1"/>
    <property type="match status" value="1"/>
</dbReference>
<evidence type="ECO:0000256" key="10">
    <source>
        <dbReference type="ARBA" id="ARBA00043193"/>
    </source>
</evidence>
<comment type="similarity">
    <text evidence="1">Belongs to the ADP-ribosylglycohydrolase family.</text>
</comment>
<evidence type="ECO:0000256" key="2">
    <source>
        <dbReference type="ARBA" id="ARBA00012255"/>
    </source>
</evidence>
<reference evidence="13 14" key="1">
    <citation type="journal article" date="2015" name="Genome Biol.">
        <title>Comparative genomics of Steinernema reveals deeply conserved gene regulatory networks.</title>
        <authorList>
            <person name="Dillman A.R."/>
            <person name="Macchietto M."/>
            <person name="Porter C.F."/>
            <person name="Rogers A."/>
            <person name="Williams B."/>
            <person name="Antoshechkin I."/>
            <person name="Lee M.M."/>
            <person name="Goodwin Z."/>
            <person name="Lu X."/>
            <person name="Lewis E.E."/>
            <person name="Goodrich-Blair H."/>
            <person name="Stock S.P."/>
            <person name="Adams B.J."/>
            <person name="Sternberg P.W."/>
            <person name="Mortazavi A."/>
        </authorList>
    </citation>
    <scope>NUCLEOTIDE SEQUENCE [LARGE SCALE GENOMIC DNA]</scope>
    <source>
        <strain evidence="13 14">ALL</strain>
    </source>
</reference>
<organism evidence="13 14">
    <name type="scientific">Steinernema carpocapsae</name>
    <name type="common">Entomopathogenic nematode</name>
    <dbReference type="NCBI Taxonomy" id="34508"/>
    <lineage>
        <taxon>Eukaryota</taxon>
        <taxon>Metazoa</taxon>
        <taxon>Ecdysozoa</taxon>
        <taxon>Nematoda</taxon>
        <taxon>Chromadorea</taxon>
        <taxon>Rhabditida</taxon>
        <taxon>Tylenchina</taxon>
        <taxon>Panagrolaimomorpha</taxon>
        <taxon>Strongyloidoidea</taxon>
        <taxon>Steinernematidae</taxon>
        <taxon>Steinernema</taxon>
    </lineage>
</organism>
<evidence type="ECO:0000256" key="5">
    <source>
        <dbReference type="ARBA" id="ARBA00042398"/>
    </source>
</evidence>
<keyword evidence="12" id="KW-0460">Magnesium</keyword>
<dbReference type="GO" id="GO:0046872">
    <property type="term" value="F:metal ion binding"/>
    <property type="evidence" value="ECO:0007669"/>
    <property type="project" value="UniProtKB-KW"/>
</dbReference>
<dbReference type="PANTHER" id="PTHR16222">
    <property type="entry name" value="ADP-RIBOSYLGLYCOHYDROLASE"/>
    <property type="match status" value="1"/>
</dbReference>
<dbReference type="EMBL" id="AZBU02000004">
    <property type="protein sequence ID" value="TKR80510.1"/>
    <property type="molecule type" value="Genomic_DNA"/>
</dbReference>
<evidence type="ECO:0000256" key="1">
    <source>
        <dbReference type="ARBA" id="ARBA00010702"/>
    </source>
</evidence>
<evidence type="ECO:0000256" key="12">
    <source>
        <dbReference type="PIRSR" id="PIRSR605502-1"/>
    </source>
</evidence>
<dbReference type="InterPro" id="IPR005502">
    <property type="entry name" value="Ribosyl_crysJ1"/>
</dbReference>
<dbReference type="Proteomes" id="UP000298663">
    <property type="component" value="Unassembled WGS sequence"/>
</dbReference>
<dbReference type="PANTHER" id="PTHR16222:SF24">
    <property type="entry name" value="ADP-RIBOSYLHYDROLASE ARH3"/>
    <property type="match status" value="1"/>
</dbReference>
<dbReference type="GO" id="GO:0005634">
    <property type="term" value="C:nucleus"/>
    <property type="evidence" value="ECO:0007669"/>
    <property type="project" value="TreeGrafter"/>
</dbReference>
<comment type="catalytic activity">
    <reaction evidence="11">
        <text>alpha-NAD(+) + H2O = ADP-D-ribose + nicotinamide + H(+)</text>
        <dbReference type="Rhea" id="RHEA:68792"/>
        <dbReference type="ChEBI" id="CHEBI:15377"/>
        <dbReference type="ChEBI" id="CHEBI:15378"/>
        <dbReference type="ChEBI" id="CHEBI:17154"/>
        <dbReference type="ChEBI" id="CHEBI:57967"/>
        <dbReference type="ChEBI" id="CHEBI:77017"/>
    </reaction>
</comment>
<feature type="binding site" evidence="12">
    <location>
        <position position="66"/>
    </location>
    <ligand>
        <name>Mg(2+)</name>
        <dbReference type="ChEBI" id="CHEBI:18420"/>
        <label>1</label>
    </ligand>
</feature>
<evidence type="ECO:0000256" key="4">
    <source>
        <dbReference type="ARBA" id="ARBA00041057"/>
    </source>
</evidence>
<dbReference type="InterPro" id="IPR050792">
    <property type="entry name" value="ADP-ribosylglycohydrolase"/>
</dbReference>
<evidence type="ECO:0000313" key="13">
    <source>
        <dbReference type="EMBL" id="TKR80510.1"/>
    </source>
</evidence>
<evidence type="ECO:0000256" key="6">
    <source>
        <dbReference type="ARBA" id="ARBA00042471"/>
    </source>
</evidence>
<dbReference type="OrthoDB" id="410104at2759"/>
<dbReference type="SUPFAM" id="SSF101478">
    <property type="entry name" value="ADP-ribosylglycohydrolase"/>
    <property type="match status" value="1"/>
</dbReference>
<dbReference type="STRING" id="34508.A0A4U5ND39"/>
<comment type="cofactor">
    <cofactor evidence="12">
        <name>Mg(2+)</name>
        <dbReference type="ChEBI" id="CHEBI:18420"/>
    </cofactor>
    <text evidence="12">Binds 2 magnesium ions per subunit.</text>
</comment>
<accession>A0A4U5ND39</accession>
<feature type="binding site" evidence="12">
    <location>
        <position position="67"/>
    </location>
    <ligand>
        <name>Mg(2+)</name>
        <dbReference type="ChEBI" id="CHEBI:18420"/>
        <label>1</label>
    </ligand>
</feature>
<protein>
    <recommendedName>
        <fullName evidence="4">ADP-ribosylhydrolase ARH3</fullName>
        <ecNumber evidence="2">3.2.1.143</ecNumber>
    </recommendedName>
    <alternativeName>
        <fullName evidence="5">ADP-ribose glycohydrolase ARH3</fullName>
    </alternativeName>
    <alternativeName>
        <fullName evidence="6">ADP-ribosylhydrolase 3</fullName>
    </alternativeName>
    <alternativeName>
        <fullName evidence="9">O-acetyl-ADP-ribose deacetylase ARH3</fullName>
    </alternativeName>
    <alternativeName>
        <fullName evidence="10">Poly(ADP-ribose) glycohydrolase ARH3</fullName>
    </alternativeName>
    <alternativeName>
        <fullName evidence="8">[Protein ADP-ribosylarginine] hydrolase-like protein 2</fullName>
    </alternativeName>
    <alternativeName>
        <fullName evidence="7">[Protein ADP-ribosylserine] hydrolase</fullName>
    </alternativeName>
</protein>
<name>A0A4U5ND39_STECR</name>
<dbReference type="InterPro" id="IPR036705">
    <property type="entry name" value="Ribosyl_crysJ1_sf"/>
</dbReference>
<feature type="binding site" evidence="12">
    <location>
        <position position="295"/>
    </location>
    <ligand>
        <name>Mg(2+)</name>
        <dbReference type="ChEBI" id="CHEBI:18420"/>
        <label>1</label>
    </ligand>
</feature>
<evidence type="ECO:0000256" key="3">
    <source>
        <dbReference type="ARBA" id="ARBA00022801"/>
    </source>
</evidence>
<dbReference type="GO" id="GO:0005739">
    <property type="term" value="C:mitochondrion"/>
    <property type="evidence" value="ECO:0007669"/>
    <property type="project" value="TreeGrafter"/>
</dbReference>
<evidence type="ECO:0000256" key="7">
    <source>
        <dbReference type="ARBA" id="ARBA00042722"/>
    </source>
</evidence>
<proteinExistence type="inferred from homology"/>
<dbReference type="GO" id="GO:0004649">
    <property type="term" value="F:poly(ADP-ribose) glycohydrolase activity"/>
    <property type="evidence" value="ECO:0007669"/>
    <property type="project" value="UniProtKB-EC"/>
</dbReference>
<feature type="binding site" evidence="12">
    <location>
        <position position="293"/>
    </location>
    <ligand>
        <name>Mg(2+)</name>
        <dbReference type="ChEBI" id="CHEBI:18420"/>
        <label>1</label>
    </ligand>
</feature>
<keyword evidence="3" id="KW-0378">Hydrolase</keyword>
<gene>
    <name evidence="13" type="ORF">L596_014574</name>
</gene>
<feature type="binding site" evidence="12">
    <location>
        <position position="68"/>
    </location>
    <ligand>
        <name>Mg(2+)</name>
        <dbReference type="ChEBI" id="CHEBI:18420"/>
        <label>1</label>
    </ligand>
</feature>
<evidence type="ECO:0000313" key="14">
    <source>
        <dbReference type="Proteomes" id="UP000298663"/>
    </source>
</evidence>
<keyword evidence="12" id="KW-0479">Metal-binding</keyword>
<evidence type="ECO:0000256" key="9">
    <source>
        <dbReference type="ARBA" id="ARBA00043187"/>
    </source>
</evidence>
<dbReference type="EC" id="3.2.1.143" evidence="2"/>